<dbReference type="PANTHER" id="PTHR46601:SF2">
    <property type="entry name" value="UBIQUITIN-LIKE PROTEASE FAMILY PROFILE DOMAIN-CONTAINING PROTEIN"/>
    <property type="match status" value="1"/>
</dbReference>
<gene>
    <name evidence="1" type="ORF">ALC62_10451</name>
</gene>
<reference evidence="1 2" key="1">
    <citation type="submission" date="2016-03" db="EMBL/GenBank/DDBJ databases">
        <title>Cyphomyrmex costatus WGS genome.</title>
        <authorList>
            <person name="Nygaard S."/>
            <person name="Hu H."/>
            <person name="Boomsma J."/>
            <person name="Zhang G."/>
        </authorList>
    </citation>
    <scope>NUCLEOTIDE SEQUENCE [LARGE SCALE GENOMIC DNA]</scope>
    <source>
        <strain evidence="1">MS0001</strain>
        <tissue evidence="1">Whole body</tissue>
    </source>
</reference>
<dbReference type="EMBL" id="KQ977913">
    <property type="protein sequence ID" value="KYM98821.1"/>
    <property type="molecule type" value="Genomic_DNA"/>
</dbReference>
<dbReference type="AlphaFoldDB" id="A0A151IDQ6"/>
<accession>A0A151IDQ6</accession>
<protein>
    <submittedName>
        <fullName evidence="1">Uncharacterized protein</fullName>
    </submittedName>
</protein>
<evidence type="ECO:0000313" key="2">
    <source>
        <dbReference type="Proteomes" id="UP000078542"/>
    </source>
</evidence>
<dbReference type="PANTHER" id="PTHR46601">
    <property type="entry name" value="ULP_PROTEASE DOMAIN-CONTAINING PROTEIN"/>
    <property type="match status" value="1"/>
</dbReference>
<dbReference type="Proteomes" id="UP000078542">
    <property type="component" value="Unassembled WGS sequence"/>
</dbReference>
<feature type="non-terminal residue" evidence="1">
    <location>
        <position position="1"/>
    </location>
</feature>
<name>A0A151IDQ6_9HYME</name>
<sequence length="395" mass="45462">ESVRNFFEKNENSVIAPGINDTITKFGIRKRKRFLIDTVYNLYSKYISEGNLQISRALFYKLKPYWIVSRKVTGRDTCLCKVHSNFHFMLQKLSALKVLSSSKSSDFIATVVCDSNKIECMHRTCDKCKQKIVNLVENGNLFTSYYKWITKTEDRLGAKNLIYHVKITSKVKIMCSINDLIKELNKETEVYLKHIHDTTHQYKALASLRKNLSMNEVMLVCDFSENYNCKYSSEIQSVHFGASLKQISLHTGAFFISRNKSNFWLFKTHNELLNLSYATWNFTTPGHDKSVADGIGGSVKGLCNQAVCQGQDVISVTDMVRVLKSSTGKKTMIFDINTQDIDRIDEMLQTNLKAIPNTMKTLQMIWIKEKKEYLFLNSLSCESCRILIYLAFIFS</sequence>
<proteinExistence type="predicted"/>
<dbReference type="STRING" id="456900.A0A151IDQ6"/>
<evidence type="ECO:0000313" key="1">
    <source>
        <dbReference type="EMBL" id="KYM98821.1"/>
    </source>
</evidence>
<keyword evidence="2" id="KW-1185">Reference proteome</keyword>
<organism evidence="1 2">
    <name type="scientific">Cyphomyrmex costatus</name>
    <dbReference type="NCBI Taxonomy" id="456900"/>
    <lineage>
        <taxon>Eukaryota</taxon>
        <taxon>Metazoa</taxon>
        <taxon>Ecdysozoa</taxon>
        <taxon>Arthropoda</taxon>
        <taxon>Hexapoda</taxon>
        <taxon>Insecta</taxon>
        <taxon>Pterygota</taxon>
        <taxon>Neoptera</taxon>
        <taxon>Endopterygota</taxon>
        <taxon>Hymenoptera</taxon>
        <taxon>Apocrita</taxon>
        <taxon>Aculeata</taxon>
        <taxon>Formicoidea</taxon>
        <taxon>Formicidae</taxon>
        <taxon>Myrmicinae</taxon>
        <taxon>Cyphomyrmex</taxon>
    </lineage>
</organism>